<sequence length="59" mass="6848">MNKLDLVDGLLPFTSLVSLLAPMSHRLKFEFKTGPIEFLKQDASLDTKLLSYFWRISKF</sequence>
<accession>A0A3M7QAV2</accession>
<evidence type="ECO:0000313" key="2">
    <source>
        <dbReference type="Proteomes" id="UP000276133"/>
    </source>
</evidence>
<comment type="caution">
    <text evidence="1">The sequence shown here is derived from an EMBL/GenBank/DDBJ whole genome shotgun (WGS) entry which is preliminary data.</text>
</comment>
<name>A0A3M7QAV2_BRAPC</name>
<reference evidence="1 2" key="1">
    <citation type="journal article" date="2018" name="Sci. Rep.">
        <title>Genomic signatures of local adaptation to the degree of environmental predictability in rotifers.</title>
        <authorList>
            <person name="Franch-Gras L."/>
            <person name="Hahn C."/>
            <person name="Garcia-Roger E.M."/>
            <person name="Carmona M.J."/>
            <person name="Serra M."/>
            <person name="Gomez A."/>
        </authorList>
    </citation>
    <scope>NUCLEOTIDE SEQUENCE [LARGE SCALE GENOMIC DNA]</scope>
    <source>
        <strain evidence="1">HYR1</strain>
    </source>
</reference>
<gene>
    <name evidence="1" type="ORF">BpHYR1_035273</name>
</gene>
<dbReference type="EMBL" id="REGN01006855">
    <property type="protein sequence ID" value="RNA08108.1"/>
    <property type="molecule type" value="Genomic_DNA"/>
</dbReference>
<protein>
    <submittedName>
        <fullName evidence="1">Uncharacterized protein</fullName>
    </submittedName>
</protein>
<proteinExistence type="predicted"/>
<dbReference type="AlphaFoldDB" id="A0A3M7QAV2"/>
<organism evidence="1 2">
    <name type="scientific">Brachionus plicatilis</name>
    <name type="common">Marine rotifer</name>
    <name type="synonym">Brachionus muelleri</name>
    <dbReference type="NCBI Taxonomy" id="10195"/>
    <lineage>
        <taxon>Eukaryota</taxon>
        <taxon>Metazoa</taxon>
        <taxon>Spiralia</taxon>
        <taxon>Gnathifera</taxon>
        <taxon>Rotifera</taxon>
        <taxon>Eurotatoria</taxon>
        <taxon>Monogononta</taxon>
        <taxon>Pseudotrocha</taxon>
        <taxon>Ploima</taxon>
        <taxon>Brachionidae</taxon>
        <taxon>Brachionus</taxon>
    </lineage>
</organism>
<dbReference type="Proteomes" id="UP000276133">
    <property type="component" value="Unassembled WGS sequence"/>
</dbReference>
<keyword evidence="2" id="KW-1185">Reference proteome</keyword>
<evidence type="ECO:0000313" key="1">
    <source>
        <dbReference type="EMBL" id="RNA08108.1"/>
    </source>
</evidence>